<protein>
    <recommendedName>
        <fullName evidence="4">Oxoglutarate/iron-dependent oxygenase C-terminal degradation domain-containing protein</fullName>
    </recommendedName>
</protein>
<dbReference type="Gene3D" id="2.60.120.620">
    <property type="entry name" value="q2cbj1_9rhob like domain"/>
    <property type="match status" value="1"/>
</dbReference>
<gene>
    <name evidence="2" type="ORF">DILT_LOCUS1683</name>
</gene>
<feature type="region of interest" description="Disordered" evidence="1">
    <location>
        <begin position="173"/>
        <end position="236"/>
    </location>
</feature>
<feature type="compositionally biased region" description="Polar residues" evidence="1">
    <location>
        <begin position="225"/>
        <end position="236"/>
    </location>
</feature>
<proteinExistence type="predicted"/>
<feature type="compositionally biased region" description="Basic and acidic residues" evidence="1">
    <location>
        <begin position="1"/>
        <end position="25"/>
    </location>
</feature>
<feature type="compositionally biased region" description="Acidic residues" evidence="1">
    <location>
        <begin position="180"/>
        <end position="224"/>
    </location>
</feature>
<dbReference type="OrthoDB" id="430522at2759"/>
<dbReference type="AlphaFoldDB" id="A0A3P6S0A0"/>
<reference evidence="2 3" key="1">
    <citation type="submission" date="2018-11" db="EMBL/GenBank/DDBJ databases">
        <authorList>
            <consortium name="Pathogen Informatics"/>
        </authorList>
    </citation>
    <scope>NUCLEOTIDE SEQUENCE [LARGE SCALE GENOMIC DNA]</scope>
</reference>
<name>A0A3P6S0A0_DIBLA</name>
<feature type="region of interest" description="Disordered" evidence="1">
    <location>
        <begin position="1"/>
        <end position="37"/>
    </location>
</feature>
<keyword evidence="3" id="KW-1185">Reference proteome</keyword>
<evidence type="ECO:0000256" key="1">
    <source>
        <dbReference type="SAM" id="MobiDB-lite"/>
    </source>
</evidence>
<sequence>MFARKVKEEEEASDAKRRKTDDSENRPTCSNDGPVAELTTPRFHRWKAGMYTLLADADSTVLAPTTTAKAATSGNWRLDTFYHISGYGKCPPKKGRPAGSADSTTANQWPGQIIYISRSDNEEILRIAPEDNALALVYCDSDAQKFTRYLNNRTKPISTEEGVEQEFAYELSLSYFDPSPNDEDEADEDDDSQLQENESESYDDYDEEELEEVEDGTGDEEEEQGTSNGNPPTTSR</sequence>
<organism evidence="2 3">
    <name type="scientific">Dibothriocephalus latus</name>
    <name type="common">Fish tapeworm</name>
    <name type="synonym">Diphyllobothrium latum</name>
    <dbReference type="NCBI Taxonomy" id="60516"/>
    <lineage>
        <taxon>Eukaryota</taxon>
        <taxon>Metazoa</taxon>
        <taxon>Spiralia</taxon>
        <taxon>Lophotrochozoa</taxon>
        <taxon>Platyhelminthes</taxon>
        <taxon>Cestoda</taxon>
        <taxon>Eucestoda</taxon>
        <taxon>Diphyllobothriidea</taxon>
        <taxon>Diphyllobothriidae</taxon>
        <taxon>Dibothriocephalus</taxon>
    </lineage>
</organism>
<dbReference type="EMBL" id="UYRU01013152">
    <property type="protein sequence ID" value="VDK48831.1"/>
    <property type="molecule type" value="Genomic_DNA"/>
</dbReference>
<accession>A0A3P6S0A0</accession>
<dbReference type="Proteomes" id="UP000281553">
    <property type="component" value="Unassembled WGS sequence"/>
</dbReference>
<evidence type="ECO:0008006" key="4">
    <source>
        <dbReference type="Google" id="ProtNLM"/>
    </source>
</evidence>
<evidence type="ECO:0000313" key="2">
    <source>
        <dbReference type="EMBL" id="VDK48831.1"/>
    </source>
</evidence>
<evidence type="ECO:0000313" key="3">
    <source>
        <dbReference type="Proteomes" id="UP000281553"/>
    </source>
</evidence>